<dbReference type="Proteomes" id="UP001242480">
    <property type="component" value="Unassembled WGS sequence"/>
</dbReference>
<evidence type="ECO:0000256" key="9">
    <source>
        <dbReference type="ARBA" id="ARBA00022989"/>
    </source>
</evidence>
<dbReference type="InterPro" id="IPR000701">
    <property type="entry name" value="SuccDH_FuR_B_TM-su"/>
</dbReference>
<evidence type="ECO:0000313" key="14">
    <source>
        <dbReference type="EMBL" id="MDQ0468209.1"/>
    </source>
</evidence>
<dbReference type="PIRSF" id="PIRSF000178">
    <property type="entry name" value="SDH_cyt_b560"/>
    <property type="match status" value="1"/>
</dbReference>
<dbReference type="Gene3D" id="1.20.1300.10">
    <property type="entry name" value="Fumarate reductase/succinate dehydrogenase, transmembrane subunit"/>
    <property type="match status" value="1"/>
</dbReference>
<organism evidence="14 15">
    <name type="scientific">Labrys wisconsinensis</name>
    <dbReference type="NCBI Taxonomy" id="425677"/>
    <lineage>
        <taxon>Bacteria</taxon>
        <taxon>Pseudomonadati</taxon>
        <taxon>Pseudomonadota</taxon>
        <taxon>Alphaproteobacteria</taxon>
        <taxon>Hyphomicrobiales</taxon>
        <taxon>Xanthobacteraceae</taxon>
        <taxon>Labrys</taxon>
    </lineage>
</organism>
<keyword evidence="6" id="KW-0349">Heme</keyword>
<dbReference type="Pfam" id="PF01127">
    <property type="entry name" value="Sdh_cyt"/>
    <property type="match status" value="1"/>
</dbReference>
<dbReference type="SUPFAM" id="SSF81343">
    <property type="entry name" value="Fumarate reductase respiratory complex transmembrane subunits"/>
    <property type="match status" value="1"/>
</dbReference>
<dbReference type="InterPro" id="IPR034804">
    <property type="entry name" value="SQR/QFR_C/D"/>
</dbReference>
<dbReference type="RefSeq" id="WP_307268977.1">
    <property type="nucleotide sequence ID" value="NZ_JAUSVX010000001.1"/>
</dbReference>
<feature type="transmembrane region" description="Helical" evidence="13">
    <location>
        <begin position="60"/>
        <end position="82"/>
    </location>
</feature>
<evidence type="ECO:0000256" key="1">
    <source>
        <dbReference type="ARBA" id="ARBA00001971"/>
    </source>
</evidence>
<keyword evidence="7 13" id="KW-0812">Transmembrane</keyword>
<keyword evidence="9 13" id="KW-1133">Transmembrane helix</keyword>
<keyword evidence="15" id="KW-1185">Reference proteome</keyword>
<feature type="transmembrane region" description="Helical" evidence="13">
    <location>
        <begin position="35"/>
        <end position="54"/>
    </location>
</feature>
<dbReference type="PROSITE" id="PS01000">
    <property type="entry name" value="SDH_CYT_1"/>
    <property type="match status" value="1"/>
</dbReference>
<feature type="transmembrane region" description="Helical" evidence="13">
    <location>
        <begin position="109"/>
        <end position="132"/>
    </location>
</feature>
<evidence type="ECO:0000256" key="13">
    <source>
        <dbReference type="SAM" id="Phobius"/>
    </source>
</evidence>
<evidence type="ECO:0000256" key="3">
    <source>
        <dbReference type="ARBA" id="ARBA00004141"/>
    </source>
</evidence>
<evidence type="ECO:0000256" key="6">
    <source>
        <dbReference type="ARBA" id="ARBA00022617"/>
    </source>
</evidence>
<sequence length="135" mass="14740">MAEPRAPARPLSPHMQIYRWPITMLMSILHRITGGALYVGTVLLAAWLLCAAAGPESFAWAQWFAGTPIGLLILFGYTLALMHHMLGGIRHFVWDLGYGLGPVIRDRWAYANVIGSVALTVLIWIVGISISLTAG</sequence>
<evidence type="ECO:0000256" key="10">
    <source>
        <dbReference type="ARBA" id="ARBA00023004"/>
    </source>
</evidence>
<evidence type="ECO:0000256" key="7">
    <source>
        <dbReference type="ARBA" id="ARBA00022692"/>
    </source>
</evidence>
<keyword evidence="8" id="KW-0479">Metal-binding</keyword>
<dbReference type="CDD" id="cd03499">
    <property type="entry name" value="SQR_TypeC_SdhC"/>
    <property type="match status" value="1"/>
</dbReference>
<evidence type="ECO:0000256" key="5">
    <source>
        <dbReference type="ARBA" id="ARBA00020076"/>
    </source>
</evidence>
<dbReference type="NCBIfam" id="TIGR02970">
    <property type="entry name" value="succ_dehyd_cytB"/>
    <property type="match status" value="1"/>
</dbReference>
<gene>
    <name evidence="14" type="ORF">QO011_001204</name>
</gene>
<comment type="caution">
    <text evidence="14">The sequence shown here is derived from an EMBL/GenBank/DDBJ whole genome shotgun (WGS) entry which is preliminary data.</text>
</comment>
<evidence type="ECO:0000256" key="12">
    <source>
        <dbReference type="ARBA" id="ARBA00025912"/>
    </source>
</evidence>
<dbReference type="PROSITE" id="PS01001">
    <property type="entry name" value="SDH_CYT_2"/>
    <property type="match status" value="1"/>
</dbReference>
<keyword evidence="10" id="KW-0408">Iron</keyword>
<comment type="cofactor">
    <cofactor evidence="1">
        <name>heme</name>
        <dbReference type="ChEBI" id="CHEBI:30413"/>
    </cofactor>
</comment>
<protein>
    <recommendedName>
        <fullName evidence="5">Succinate dehydrogenase cytochrome b556 subunit</fullName>
    </recommendedName>
</protein>
<dbReference type="InterPro" id="IPR014314">
    <property type="entry name" value="Succ_DH_cytb556"/>
</dbReference>
<comment type="subcellular location">
    <subcellularLocation>
        <location evidence="3">Membrane</location>
        <topology evidence="3">Multi-pass membrane protein</topology>
    </subcellularLocation>
</comment>
<evidence type="ECO:0000256" key="2">
    <source>
        <dbReference type="ARBA" id="ARBA00004050"/>
    </source>
</evidence>
<dbReference type="PANTHER" id="PTHR10978:SF5">
    <property type="entry name" value="SUCCINATE DEHYDROGENASE CYTOCHROME B560 SUBUNIT, MITOCHONDRIAL"/>
    <property type="match status" value="1"/>
</dbReference>
<keyword evidence="11 13" id="KW-0472">Membrane</keyword>
<name>A0ABU0J4K7_9HYPH</name>
<accession>A0ABU0J4K7</accession>
<proteinExistence type="inferred from homology"/>
<evidence type="ECO:0000256" key="4">
    <source>
        <dbReference type="ARBA" id="ARBA00007244"/>
    </source>
</evidence>
<comment type="function">
    <text evidence="2">Membrane-anchoring subunit of succinate dehydrogenase (SDH).</text>
</comment>
<evidence type="ECO:0000256" key="8">
    <source>
        <dbReference type="ARBA" id="ARBA00022723"/>
    </source>
</evidence>
<evidence type="ECO:0000313" key="15">
    <source>
        <dbReference type="Proteomes" id="UP001242480"/>
    </source>
</evidence>
<evidence type="ECO:0000256" key="11">
    <source>
        <dbReference type="ARBA" id="ARBA00023136"/>
    </source>
</evidence>
<reference evidence="14 15" key="1">
    <citation type="submission" date="2023-07" db="EMBL/GenBank/DDBJ databases">
        <title>Genomic Encyclopedia of Type Strains, Phase IV (KMG-IV): sequencing the most valuable type-strain genomes for metagenomic binning, comparative biology and taxonomic classification.</title>
        <authorList>
            <person name="Goeker M."/>
        </authorList>
    </citation>
    <scope>NUCLEOTIDE SEQUENCE [LARGE SCALE GENOMIC DNA]</scope>
    <source>
        <strain evidence="14 15">DSM 19619</strain>
    </source>
</reference>
<comment type="subunit">
    <text evidence="12">Part of an enzyme complex containing four subunits: a flavoprotein, an iron-sulfur protein, plus two membrane-anchoring proteins, SdhC and SdhD. The complex can form homotrimers.</text>
</comment>
<comment type="similarity">
    <text evidence="4">Belongs to the cytochrome b560 family.</text>
</comment>
<dbReference type="EMBL" id="JAUSVX010000001">
    <property type="protein sequence ID" value="MDQ0468209.1"/>
    <property type="molecule type" value="Genomic_DNA"/>
</dbReference>
<dbReference type="PANTHER" id="PTHR10978">
    <property type="entry name" value="SUCCINATE DEHYDROGENASE CYTOCHROME B560 SUBUNIT"/>
    <property type="match status" value="1"/>
</dbReference>
<dbReference type="InterPro" id="IPR018495">
    <property type="entry name" value="Succ_DH_cyt_bsu_CS"/>
</dbReference>